<reference evidence="6" key="1">
    <citation type="submission" date="2018-06" db="EMBL/GenBank/DDBJ databases">
        <authorList>
            <person name="Zhirakovskaya E."/>
        </authorList>
    </citation>
    <scope>NUCLEOTIDE SEQUENCE</scope>
</reference>
<keyword evidence="2" id="KW-0479">Metal-binding</keyword>
<dbReference type="AlphaFoldDB" id="A0A3B0YVY2"/>
<evidence type="ECO:0000259" key="5">
    <source>
        <dbReference type="Pfam" id="PF24827"/>
    </source>
</evidence>
<name>A0A3B0YVY2_9ZZZZ</name>
<dbReference type="Gene3D" id="3.40.630.10">
    <property type="entry name" value="Zn peptidases"/>
    <property type="match status" value="1"/>
</dbReference>
<dbReference type="Pfam" id="PF24827">
    <property type="entry name" value="AstE_AspA_cat"/>
    <property type="match status" value="1"/>
</dbReference>
<comment type="cofactor">
    <cofactor evidence="1">
        <name>Zn(2+)</name>
        <dbReference type="ChEBI" id="CHEBI:29105"/>
    </cofactor>
</comment>
<dbReference type="GO" id="GO:0016788">
    <property type="term" value="F:hydrolase activity, acting on ester bonds"/>
    <property type="evidence" value="ECO:0007669"/>
    <property type="project" value="InterPro"/>
</dbReference>
<evidence type="ECO:0000313" key="6">
    <source>
        <dbReference type="EMBL" id="VAW79647.1"/>
    </source>
</evidence>
<evidence type="ECO:0000256" key="1">
    <source>
        <dbReference type="ARBA" id="ARBA00001947"/>
    </source>
</evidence>
<keyword evidence="3" id="KW-0378">Hydrolase</keyword>
<evidence type="ECO:0000256" key="3">
    <source>
        <dbReference type="ARBA" id="ARBA00022801"/>
    </source>
</evidence>
<proteinExistence type="predicted"/>
<keyword evidence="4" id="KW-0862">Zinc</keyword>
<evidence type="ECO:0000256" key="2">
    <source>
        <dbReference type="ARBA" id="ARBA00022723"/>
    </source>
</evidence>
<dbReference type="CDD" id="cd06256">
    <property type="entry name" value="M14_ASTE_ASPA-like"/>
    <property type="match status" value="1"/>
</dbReference>
<accession>A0A3B0YVY2</accession>
<feature type="domain" description="Succinylglutamate desuccinylase/Aspartoacylase catalytic" evidence="5">
    <location>
        <begin position="49"/>
        <end position="203"/>
    </location>
</feature>
<dbReference type="SUPFAM" id="SSF53187">
    <property type="entry name" value="Zn-dependent exopeptidases"/>
    <property type="match status" value="1"/>
</dbReference>
<gene>
    <name evidence="6" type="ORF">MNBD_GAMMA14-1432</name>
</gene>
<dbReference type="InterPro" id="IPR055438">
    <property type="entry name" value="AstE_AspA_cat"/>
</dbReference>
<evidence type="ECO:0000256" key="4">
    <source>
        <dbReference type="ARBA" id="ARBA00022833"/>
    </source>
</evidence>
<organism evidence="6">
    <name type="scientific">hydrothermal vent metagenome</name>
    <dbReference type="NCBI Taxonomy" id="652676"/>
    <lineage>
        <taxon>unclassified sequences</taxon>
        <taxon>metagenomes</taxon>
        <taxon>ecological metagenomes</taxon>
    </lineage>
</organism>
<protein>
    <submittedName>
        <fullName evidence="6">Uncharacterized protein Clim_1224</fullName>
    </submittedName>
</protein>
<sequence length="340" mass="37805">MGSMLRQVETLPEAFIDTPPPQLAALLGGPTLVHLPGRRESPLFVSVLLHGNETTGLLAVQALLARYYDRELPRSLSLFIGNVDAARDGLRRLAGQPDYNRVWPGSEYPDTPEKRMMAEVFDAVRVRQPFASVDVHNNTGINPHYACINRVDHRYVQLASLFSRTLVYFIRPKGVQSLAFAEICPAVTVECGKVGQSAGEQHALEFLDACLHLNEIPDQPVAEQDVDVFHTVAIVRVPRSLSFGFGDSSVDICFIEDLDHLNFRELPAGSTLANLNGVTSLPLEVSDEQGNEVASRYFTVKDGLLQTLRPLMPSMFTLDERVIRQDCLGYLMERYPLSNQ</sequence>
<dbReference type="GO" id="GO:0046872">
    <property type="term" value="F:metal ion binding"/>
    <property type="evidence" value="ECO:0007669"/>
    <property type="project" value="UniProtKB-KW"/>
</dbReference>
<dbReference type="EMBL" id="UOFM01000318">
    <property type="protein sequence ID" value="VAW79647.1"/>
    <property type="molecule type" value="Genomic_DNA"/>
</dbReference>